<dbReference type="InterPro" id="IPR015422">
    <property type="entry name" value="PyrdxlP-dep_Trfase_small"/>
</dbReference>
<keyword evidence="2" id="KW-0032">Aminotransferase</keyword>
<organism evidence="2 3">
    <name type="scientific">Paenibacillus cellulosilyticus</name>
    <dbReference type="NCBI Taxonomy" id="375489"/>
    <lineage>
        <taxon>Bacteria</taxon>
        <taxon>Bacillati</taxon>
        <taxon>Bacillota</taxon>
        <taxon>Bacilli</taxon>
        <taxon>Bacillales</taxon>
        <taxon>Paenibacillaceae</taxon>
        <taxon>Paenibacillus</taxon>
    </lineage>
</organism>
<dbReference type="AlphaFoldDB" id="A0A2V2YXT3"/>
<keyword evidence="1" id="KW-0663">Pyridoxal phosphate</keyword>
<comment type="similarity">
    <text evidence="1">Belongs to the DegT/DnrJ/EryC1 family.</text>
</comment>
<dbReference type="InterPro" id="IPR015421">
    <property type="entry name" value="PyrdxlP-dep_Trfase_major"/>
</dbReference>
<sequence length="427" mass="46855">MEAEHKAAAATVVLPQWPQWPQWPIADERTLEALQEVLDSGRWAISGPLNDPAKYGKAKEQQFAEQFADYCGARHCVTMDHGTSALIAALEALDIGFGDEVIVPGLMWVAPAIAVLSVNGVPVMADIDPATLCISVNSVEAHITPRTRAIIAIHMYGCMADMDALRELADKHGLVIVEDAAHSHGAVWRGRKAGTLGDIGVFSMQQGKVLTCGEGGAAVTNDPVLKGRMEASAWNARKRIEDTPTLPFSMGLTEGLYRFGTNRCLSEFQAAVLLDQLPRLDGQNALRESNARYLDRELSQIPGVLTVEHPEQIDSRTYYGYVIRIDSERFGCTAEELIDRLQLLLGMGDFLLHPVYKPLYRNPLYTPHPRRHAAIGEAYADALATADIHLPGCELIYEQAVVFHHSVLLAARDQLSLIVAAIRDLHK</sequence>
<dbReference type="PANTHER" id="PTHR30244">
    <property type="entry name" value="TRANSAMINASE"/>
    <property type="match status" value="1"/>
</dbReference>
<dbReference type="GO" id="GO:0030170">
    <property type="term" value="F:pyridoxal phosphate binding"/>
    <property type="evidence" value="ECO:0007669"/>
    <property type="project" value="TreeGrafter"/>
</dbReference>
<proteinExistence type="inferred from homology"/>
<dbReference type="Gene3D" id="3.90.1150.10">
    <property type="entry name" value="Aspartate Aminotransferase, domain 1"/>
    <property type="match status" value="1"/>
</dbReference>
<keyword evidence="3" id="KW-1185">Reference proteome</keyword>
<name>A0A2V2YXT3_9BACL</name>
<dbReference type="CDD" id="cd00616">
    <property type="entry name" value="AHBA_syn"/>
    <property type="match status" value="1"/>
</dbReference>
<evidence type="ECO:0000313" key="2">
    <source>
        <dbReference type="EMBL" id="PWW06552.1"/>
    </source>
</evidence>
<dbReference type="GO" id="GO:0008483">
    <property type="term" value="F:transaminase activity"/>
    <property type="evidence" value="ECO:0007669"/>
    <property type="project" value="UniProtKB-KW"/>
</dbReference>
<reference evidence="2 3" key="1">
    <citation type="submission" date="2018-05" db="EMBL/GenBank/DDBJ databases">
        <title>Genomic Encyclopedia of Type Strains, Phase III (KMG-III): the genomes of soil and plant-associated and newly described type strains.</title>
        <authorList>
            <person name="Whitman W."/>
        </authorList>
    </citation>
    <scope>NUCLEOTIDE SEQUENCE [LARGE SCALE GENOMIC DNA]</scope>
    <source>
        <strain evidence="2 3">CECT 5696</strain>
    </source>
</reference>
<gene>
    <name evidence="2" type="ORF">DFQ01_103456</name>
</gene>
<dbReference type="Proteomes" id="UP000246635">
    <property type="component" value="Unassembled WGS sequence"/>
</dbReference>
<evidence type="ECO:0000313" key="3">
    <source>
        <dbReference type="Proteomes" id="UP000246635"/>
    </source>
</evidence>
<dbReference type="RefSeq" id="WP_174812711.1">
    <property type="nucleotide sequence ID" value="NZ_CP054612.1"/>
</dbReference>
<dbReference type="SUPFAM" id="SSF53383">
    <property type="entry name" value="PLP-dependent transferases"/>
    <property type="match status" value="1"/>
</dbReference>
<evidence type="ECO:0000256" key="1">
    <source>
        <dbReference type="RuleBase" id="RU004508"/>
    </source>
</evidence>
<dbReference type="Pfam" id="PF01041">
    <property type="entry name" value="DegT_DnrJ_EryC1"/>
    <property type="match status" value="1"/>
</dbReference>
<accession>A0A2V2YXT3</accession>
<dbReference type="InterPro" id="IPR000653">
    <property type="entry name" value="DegT/StrS_aminotransferase"/>
</dbReference>
<dbReference type="EMBL" id="QGTQ01000003">
    <property type="protein sequence ID" value="PWW06552.1"/>
    <property type="molecule type" value="Genomic_DNA"/>
</dbReference>
<protein>
    <submittedName>
        <fullName evidence="2">L-glutamine:scyllo-inosose aminotransferase/L-glutamine:2-deoxy-scyllo-inosose/3-amino-2,3-dideoxy-scyllo-inosose aminotransferase</fullName>
    </submittedName>
</protein>
<dbReference type="InterPro" id="IPR015424">
    <property type="entry name" value="PyrdxlP-dep_Trfase"/>
</dbReference>
<dbReference type="Gene3D" id="3.40.640.10">
    <property type="entry name" value="Type I PLP-dependent aspartate aminotransferase-like (Major domain)"/>
    <property type="match status" value="1"/>
</dbReference>
<comment type="caution">
    <text evidence="2">The sequence shown here is derived from an EMBL/GenBank/DDBJ whole genome shotgun (WGS) entry which is preliminary data.</text>
</comment>
<keyword evidence="2" id="KW-0808">Transferase</keyword>
<dbReference type="PANTHER" id="PTHR30244:SF34">
    <property type="entry name" value="DTDP-4-AMINO-4,6-DIDEOXYGALACTOSE TRANSAMINASE"/>
    <property type="match status" value="1"/>
</dbReference>
<dbReference type="GO" id="GO:0000271">
    <property type="term" value="P:polysaccharide biosynthetic process"/>
    <property type="evidence" value="ECO:0007669"/>
    <property type="project" value="TreeGrafter"/>
</dbReference>